<evidence type="ECO:0000256" key="1">
    <source>
        <dbReference type="ARBA" id="ARBA00008645"/>
    </source>
</evidence>
<dbReference type="NCBIfam" id="TIGR00976">
    <property type="entry name" value="CocE_NonD"/>
    <property type="match status" value="1"/>
</dbReference>
<reference evidence="5 6" key="1">
    <citation type="submission" date="2020-08" db="EMBL/GenBank/DDBJ databases">
        <title>Genome sequence of Nocardioides mesophilus KACC 16243T.</title>
        <authorList>
            <person name="Hyun D.-W."/>
            <person name="Bae J.-W."/>
        </authorList>
    </citation>
    <scope>NUCLEOTIDE SEQUENCE [LARGE SCALE GENOMIC DNA]</scope>
    <source>
        <strain evidence="5 6">KACC 16243</strain>
    </source>
</reference>
<dbReference type="InterPro" id="IPR029058">
    <property type="entry name" value="AB_hydrolase_fold"/>
</dbReference>
<dbReference type="PANTHER" id="PTHR22946">
    <property type="entry name" value="DIENELACTONE HYDROLASE DOMAIN-CONTAINING PROTEIN-RELATED"/>
    <property type="match status" value="1"/>
</dbReference>
<dbReference type="Pfam" id="PF08530">
    <property type="entry name" value="PepX_C"/>
    <property type="match status" value="1"/>
</dbReference>
<dbReference type="InterPro" id="IPR050261">
    <property type="entry name" value="FrsA_esterase"/>
</dbReference>
<organism evidence="5 6">
    <name type="scientific">Nocardioides mesophilus</name>
    <dbReference type="NCBI Taxonomy" id="433659"/>
    <lineage>
        <taxon>Bacteria</taxon>
        <taxon>Bacillati</taxon>
        <taxon>Actinomycetota</taxon>
        <taxon>Actinomycetes</taxon>
        <taxon>Propionibacteriales</taxon>
        <taxon>Nocardioidaceae</taxon>
        <taxon>Nocardioides</taxon>
    </lineage>
</organism>
<comment type="similarity">
    <text evidence="1">Belongs to the AB hydrolase superfamily.</text>
</comment>
<dbReference type="InterPro" id="IPR005674">
    <property type="entry name" value="CocE/Ser_esterase"/>
</dbReference>
<keyword evidence="2 5" id="KW-0378">Hydrolase</keyword>
<dbReference type="Gene3D" id="2.60.120.260">
    <property type="entry name" value="Galactose-binding domain-like"/>
    <property type="match status" value="1"/>
</dbReference>
<keyword evidence="6" id="KW-1185">Reference proteome</keyword>
<dbReference type="InterPro" id="IPR000383">
    <property type="entry name" value="Xaa-Pro-like_dom"/>
</dbReference>
<evidence type="ECO:0000313" key="6">
    <source>
        <dbReference type="Proteomes" id="UP000515947"/>
    </source>
</evidence>
<evidence type="ECO:0000256" key="3">
    <source>
        <dbReference type="SAM" id="MobiDB-lite"/>
    </source>
</evidence>
<feature type="domain" description="Xaa-Pro dipeptidyl-peptidase C-terminal" evidence="4">
    <location>
        <begin position="373"/>
        <end position="609"/>
    </location>
</feature>
<protein>
    <submittedName>
        <fullName evidence="5">CocE/NonD family hydrolase</fullName>
    </submittedName>
</protein>
<dbReference type="PROSITE" id="PS51318">
    <property type="entry name" value="TAT"/>
    <property type="match status" value="1"/>
</dbReference>
<dbReference type="SMART" id="SM00939">
    <property type="entry name" value="PepX_C"/>
    <property type="match status" value="1"/>
</dbReference>
<dbReference type="RefSeq" id="WP_187577346.1">
    <property type="nucleotide sequence ID" value="NZ_CP060713.1"/>
</dbReference>
<dbReference type="InterPro" id="IPR006311">
    <property type="entry name" value="TAT_signal"/>
</dbReference>
<dbReference type="SUPFAM" id="SSF53474">
    <property type="entry name" value="alpha/beta-Hydrolases"/>
    <property type="match status" value="1"/>
</dbReference>
<feature type="compositionally biased region" description="Polar residues" evidence="3">
    <location>
        <begin position="460"/>
        <end position="475"/>
    </location>
</feature>
<dbReference type="EMBL" id="CP060713">
    <property type="protein sequence ID" value="QNN51510.1"/>
    <property type="molecule type" value="Genomic_DNA"/>
</dbReference>
<proteinExistence type="inferred from homology"/>
<feature type="region of interest" description="Disordered" evidence="3">
    <location>
        <begin position="449"/>
        <end position="475"/>
    </location>
</feature>
<dbReference type="KEGG" id="nmes:H9L09_13025"/>
<dbReference type="AlphaFoldDB" id="A0A7G9R7D5"/>
<gene>
    <name evidence="5" type="ORF">H9L09_13025</name>
</gene>
<dbReference type="GO" id="GO:0008239">
    <property type="term" value="F:dipeptidyl-peptidase activity"/>
    <property type="evidence" value="ECO:0007669"/>
    <property type="project" value="InterPro"/>
</dbReference>
<dbReference type="Pfam" id="PF02129">
    <property type="entry name" value="Peptidase_S15"/>
    <property type="match status" value="1"/>
</dbReference>
<dbReference type="InterPro" id="IPR008979">
    <property type="entry name" value="Galactose-bd-like_sf"/>
</dbReference>
<dbReference type="Proteomes" id="UP000515947">
    <property type="component" value="Chromosome"/>
</dbReference>
<dbReference type="Gene3D" id="3.40.50.1820">
    <property type="entry name" value="alpha/beta hydrolase"/>
    <property type="match status" value="2"/>
</dbReference>
<dbReference type="InterPro" id="IPR013736">
    <property type="entry name" value="Xaa-Pro_dipept_C"/>
</dbReference>
<name>A0A7G9R7D5_9ACTN</name>
<sequence>MGRARRAGLAAAAGILGSAGLGVTGPGPQAAAAADDTPGYSLRHIFVDTLVGPAGDQPCRISADLYTPDGAGRRHRKPAILTTHGFGGDKADGNQTATARGFVREGYVVLSYSGLGFGGSECKIRLDDPAWDGKAGKQLVDVLAGERPYVDEATGTRGRVRTVARERAGDPRVGMIGGSYGGQVQYAVAMQDKRIDALIPIITWNDLAYSLAPNNTDFTGDRAGVSSATPGVAKKEWVDLFFGAGILDGIDDAQVDPARNVGCPNFADDVCPAAVVLNTAGYPDQTVQDIARRASVAHYLRRISAPTLLVQGQKDTLFNLQEAAATYRGLRRQGTEVAMVWQSWGHSGSTPAPGELDLSAGSLRDSYLGRRFLAWMDRNVRGDRSVPAGPAFSYFRDWVRYNTSPRAAGRAVAKAYAERSSFSAGQTGTLYLSGSDRLVRRSGAVRSGAASYANAGPAPTSYSETSGLEGNQVNQPVSDAPGTFVAFTSRPLARGVAVVGSPRLTLHLDAPVAAQSQAAGPAGQLVLFVKLYDVAPDGTPTLKNRLISPVRVGDVTAPVRVTLPAIVHRLRAGHRLQVVVAASDAAYAGNATAQPVTVTTSPAAPSVLRLPLTGELRF</sequence>
<evidence type="ECO:0000259" key="4">
    <source>
        <dbReference type="SMART" id="SM00939"/>
    </source>
</evidence>
<evidence type="ECO:0000256" key="2">
    <source>
        <dbReference type="ARBA" id="ARBA00022801"/>
    </source>
</evidence>
<dbReference type="SUPFAM" id="SSF49785">
    <property type="entry name" value="Galactose-binding domain-like"/>
    <property type="match status" value="1"/>
</dbReference>
<accession>A0A7G9R7D5</accession>
<evidence type="ECO:0000313" key="5">
    <source>
        <dbReference type="EMBL" id="QNN51510.1"/>
    </source>
</evidence>